<dbReference type="GO" id="GO:0005737">
    <property type="term" value="C:cytoplasm"/>
    <property type="evidence" value="ECO:0007669"/>
    <property type="project" value="UniProtKB-SubCell"/>
</dbReference>
<dbReference type="PROSITE" id="PS00688">
    <property type="entry name" value="SIGMA54_INTERACT_3"/>
    <property type="match status" value="1"/>
</dbReference>
<sequence>MSAYQVWILDDDSSIRWVLERAFTADAGWQPRLFAEPEALLTAMTEVSASKQATPDLVITDVKMPGLNGMEVLRQLQQQWPDLPVIVMTAHSDLDSAVKAFKGGAFEYLPKPFDLHEMLAVASRAVKAREQEQQVSVGDNAAETQQETGIVGDSPAMQEVFRAIGRLSRSSVTVLLTGETGTGKELVARALHDHSPRAEKPFVALNMAAIPSELIESELFGHEKGAFTGAQSRRPGRFQQADGGTLFLDEIGDMPLAVQTRLLRALAEGQFYPVGSHQLVTVDVRVIAATHIDLRKAISDGDFREDLYHRLNVIHLQLPSLAQRRSDIPALTEHFLARAAEELQMPVKRLSKNAMATMTAAEWPGNVRQLENACRWITVMASGDLVDVDELPQLTRSPSDGTSDATGVGLQTVSSSDWQTALRLAIRDALAGTNNQDYPNGWSSLSESIERIAIEEALAATGGHRQQAAERLGWGRNTLTRKASRLGLNK</sequence>
<evidence type="ECO:0000259" key="16">
    <source>
        <dbReference type="PROSITE" id="PS50045"/>
    </source>
</evidence>
<comment type="subcellular location">
    <subcellularLocation>
        <location evidence="1 15">Cytoplasm</location>
    </subcellularLocation>
</comment>
<evidence type="ECO:0000256" key="13">
    <source>
        <dbReference type="ARBA" id="ARBA00023231"/>
    </source>
</evidence>
<dbReference type="InterPro" id="IPR025662">
    <property type="entry name" value="Sigma_54_int_dom_ATP-bd_1"/>
</dbReference>
<dbReference type="FunFam" id="1.10.8.60:FF:000014">
    <property type="entry name" value="DNA-binding transcriptional regulator NtrC"/>
    <property type="match status" value="1"/>
</dbReference>
<accession>A0A432VRG3</accession>
<keyword evidence="10 15" id="KW-0238">DNA-binding</keyword>
<dbReference type="AlphaFoldDB" id="A0A432VRG3"/>
<dbReference type="PROSITE" id="PS50110">
    <property type="entry name" value="RESPONSE_REGULATORY"/>
    <property type="match status" value="1"/>
</dbReference>
<evidence type="ECO:0000256" key="5">
    <source>
        <dbReference type="ARBA" id="ARBA00022553"/>
    </source>
</evidence>
<dbReference type="NCBIfam" id="TIGR01818">
    <property type="entry name" value="ntrC"/>
    <property type="match status" value="1"/>
</dbReference>
<dbReference type="GO" id="GO:0005524">
    <property type="term" value="F:ATP binding"/>
    <property type="evidence" value="ECO:0007669"/>
    <property type="project" value="UniProtKB-KW"/>
</dbReference>
<reference evidence="18 19" key="1">
    <citation type="journal article" date="2011" name="Front. Microbiol.">
        <title>Genomic signatures of strain selection and enhancement in Bacillus atrophaeus var. globigii, a historical biowarfare simulant.</title>
        <authorList>
            <person name="Gibbons H.S."/>
            <person name="Broomall S.M."/>
            <person name="McNew L.A."/>
            <person name="Daligault H."/>
            <person name="Chapman C."/>
            <person name="Bruce D."/>
            <person name="Karavis M."/>
            <person name="Krepps M."/>
            <person name="McGregor P.A."/>
            <person name="Hong C."/>
            <person name="Park K.H."/>
            <person name="Akmal A."/>
            <person name="Feldman A."/>
            <person name="Lin J.S."/>
            <person name="Chang W.E."/>
            <person name="Higgs B.W."/>
            <person name="Demirev P."/>
            <person name="Lindquist J."/>
            <person name="Liem A."/>
            <person name="Fochler E."/>
            <person name="Read T.D."/>
            <person name="Tapia R."/>
            <person name="Johnson S."/>
            <person name="Bishop-Lilly K.A."/>
            <person name="Detter C."/>
            <person name="Han C."/>
            <person name="Sozhamannan S."/>
            <person name="Rosenzweig C.N."/>
            <person name="Skowronski E.W."/>
        </authorList>
    </citation>
    <scope>NUCLEOTIDE SEQUENCE [LARGE SCALE GENOMIC DNA]</scope>
    <source>
        <strain evidence="18 19">AK5</strain>
    </source>
</reference>
<dbReference type="OrthoDB" id="9804019at2"/>
<evidence type="ECO:0000256" key="12">
    <source>
        <dbReference type="ARBA" id="ARBA00023163"/>
    </source>
</evidence>
<feature type="domain" description="Sigma-54 factor interaction" evidence="16">
    <location>
        <begin position="150"/>
        <end position="379"/>
    </location>
</feature>
<dbReference type="Pfam" id="PF00158">
    <property type="entry name" value="Sigma54_activat"/>
    <property type="match status" value="1"/>
</dbReference>
<keyword evidence="5 14" id="KW-0597">Phosphoprotein</keyword>
<evidence type="ECO:0000256" key="7">
    <source>
        <dbReference type="ARBA" id="ARBA00022840"/>
    </source>
</evidence>
<name>A0A432VRG3_9GAMM</name>
<evidence type="ECO:0000256" key="3">
    <source>
        <dbReference type="ARBA" id="ARBA00022490"/>
    </source>
</evidence>
<dbReference type="CDD" id="cd00009">
    <property type="entry name" value="AAA"/>
    <property type="match status" value="1"/>
</dbReference>
<gene>
    <name evidence="15 18" type="primary">ntrC</name>
    <name evidence="18" type="ORF">CWE06_09885</name>
</gene>
<keyword evidence="8 15" id="KW-0902">Two-component regulatory system</keyword>
<dbReference type="Gene3D" id="1.10.8.60">
    <property type="match status" value="1"/>
</dbReference>
<evidence type="ECO:0000313" key="19">
    <source>
        <dbReference type="Proteomes" id="UP000288212"/>
    </source>
</evidence>
<dbReference type="InterPro" id="IPR010114">
    <property type="entry name" value="Transcript_reg_NtrC"/>
</dbReference>
<keyword evidence="6 15" id="KW-0547">Nucleotide-binding</keyword>
<dbReference type="InterPro" id="IPR027417">
    <property type="entry name" value="P-loop_NTPase"/>
</dbReference>
<dbReference type="InterPro" id="IPR001789">
    <property type="entry name" value="Sig_transdc_resp-reg_receiver"/>
</dbReference>
<proteinExistence type="predicted"/>
<dbReference type="Gene3D" id="3.40.50.300">
    <property type="entry name" value="P-loop containing nucleotide triphosphate hydrolases"/>
    <property type="match status" value="1"/>
</dbReference>
<keyword evidence="4 15" id="KW-0678">Repressor</keyword>
<dbReference type="Pfam" id="PF02954">
    <property type="entry name" value="HTH_8"/>
    <property type="match status" value="1"/>
</dbReference>
<dbReference type="GO" id="GO:0006355">
    <property type="term" value="P:regulation of DNA-templated transcription"/>
    <property type="evidence" value="ECO:0007669"/>
    <property type="project" value="InterPro"/>
</dbReference>
<dbReference type="PRINTS" id="PR01590">
    <property type="entry name" value="HTHFIS"/>
</dbReference>
<comment type="function">
    <text evidence="15">Member of the two-component regulatory system NtrB/NtrC, which controls expression of the nitrogen-regulated (ntr) genes in response to nitrogen limitation. Phosphorylated NtrC binds directly to DNA and stimulates the formation of open promoter-sigma54-RNA polymerase complexes.</text>
</comment>
<dbReference type="InterPro" id="IPR009057">
    <property type="entry name" value="Homeodomain-like_sf"/>
</dbReference>
<evidence type="ECO:0000256" key="14">
    <source>
        <dbReference type="PROSITE-ProRule" id="PRU00169"/>
    </source>
</evidence>
<protein>
    <recommendedName>
        <fullName evidence="2 15">DNA-binding transcriptional regulator NtrC</fullName>
    </recommendedName>
    <alternativeName>
        <fullName evidence="15">Nitrogen regulation protein NR(I)</fullName>
    </alternativeName>
</protein>
<dbReference type="FunFam" id="3.40.50.2300:FF:000018">
    <property type="entry name" value="DNA-binding transcriptional regulator NtrC"/>
    <property type="match status" value="1"/>
</dbReference>
<evidence type="ECO:0000259" key="17">
    <source>
        <dbReference type="PROSITE" id="PS50110"/>
    </source>
</evidence>
<dbReference type="InterPro" id="IPR002078">
    <property type="entry name" value="Sigma_54_int"/>
</dbReference>
<keyword evidence="3 15" id="KW-0963">Cytoplasm</keyword>
<evidence type="ECO:0000256" key="10">
    <source>
        <dbReference type="ARBA" id="ARBA00023125"/>
    </source>
</evidence>
<evidence type="ECO:0000313" key="18">
    <source>
        <dbReference type="EMBL" id="RUO18894.1"/>
    </source>
</evidence>
<dbReference type="InterPro" id="IPR025943">
    <property type="entry name" value="Sigma_54_int_dom_ATP-bd_2"/>
</dbReference>
<dbReference type="PANTHER" id="PTHR32071:SF95">
    <property type="entry name" value="DNA-BINDING TRANSCRIPTIONAL REGULATOR NTRC"/>
    <property type="match status" value="1"/>
</dbReference>
<dbReference type="PROSITE" id="PS50045">
    <property type="entry name" value="SIGMA54_INTERACT_4"/>
    <property type="match status" value="1"/>
</dbReference>
<dbReference type="SUPFAM" id="SSF46689">
    <property type="entry name" value="Homeodomain-like"/>
    <property type="match status" value="1"/>
</dbReference>
<dbReference type="InterPro" id="IPR025944">
    <property type="entry name" value="Sigma_54_int_dom_CS"/>
</dbReference>
<dbReference type="InterPro" id="IPR002197">
    <property type="entry name" value="HTH_Fis"/>
</dbReference>
<dbReference type="GO" id="GO:0006808">
    <property type="term" value="P:regulation of nitrogen utilization"/>
    <property type="evidence" value="ECO:0007669"/>
    <property type="project" value="UniProtKB-UniRule"/>
</dbReference>
<dbReference type="PANTHER" id="PTHR32071">
    <property type="entry name" value="TRANSCRIPTIONAL REGULATORY PROTEIN"/>
    <property type="match status" value="1"/>
</dbReference>
<dbReference type="Gene3D" id="3.40.50.2300">
    <property type="match status" value="1"/>
</dbReference>
<dbReference type="SUPFAM" id="SSF52540">
    <property type="entry name" value="P-loop containing nucleoside triphosphate hydrolases"/>
    <property type="match status" value="1"/>
</dbReference>
<dbReference type="EMBL" id="PIPI01000007">
    <property type="protein sequence ID" value="RUO18894.1"/>
    <property type="molecule type" value="Genomic_DNA"/>
</dbReference>
<evidence type="ECO:0000256" key="6">
    <source>
        <dbReference type="ARBA" id="ARBA00022741"/>
    </source>
</evidence>
<keyword evidence="7 15" id="KW-0067">ATP-binding</keyword>
<dbReference type="SMART" id="SM00382">
    <property type="entry name" value="AAA"/>
    <property type="match status" value="1"/>
</dbReference>
<keyword evidence="12 15" id="KW-0804">Transcription</keyword>
<dbReference type="FunFam" id="3.40.50.300:FF:000006">
    <property type="entry name" value="DNA-binding transcriptional regulator NtrC"/>
    <property type="match status" value="1"/>
</dbReference>
<evidence type="ECO:0000256" key="9">
    <source>
        <dbReference type="ARBA" id="ARBA00023015"/>
    </source>
</evidence>
<keyword evidence="11 15" id="KW-0010">Activator</keyword>
<dbReference type="Pfam" id="PF25601">
    <property type="entry name" value="AAA_lid_14"/>
    <property type="match status" value="1"/>
</dbReference>
<evidence type="ECO:0000256" key="8">
    <source>
        <dbReference type="ARBA" id="ARBA00023012"/>
    </source>
</evidence>
<dbReference type="InterPro" id="IPR058031">
    <property type="entry name" value="AAA_lid_NorR"/>
</dbReference>
<feature type="modified residue" description="4-aspartylphosphate" evidence="14">
    <location>
        <position position="61"/>
    </location>
</feature>
<dbReference type="Proteomes" id="UP000288212">
    <property type="component" value="Unassembled WGS sequence"/>
</dbReference>
<feature type="domain" description="Response regulatory" evidence="17">
    <location>
        <begin position="5"/>
        <end position="126"/>
    </location>
</feature>
<dbReference type="SUPFAM" id="SSF52172">
    <property type="entry name" value="CheY-like"/>
    <property type="match status" value="1"/>
</dbReference>
<keyword evidence="9 15" id="KW-0805">Transcription regulation</keyword>
<dbReference type="InterPro" id="IPR011006">
    <property type="entry name" value="CheY-like_superfamily"/>
</dbReference>
<dbReference type="Pfam" id="PF00072">
    <property type="entry name" value="Response_reg"/>
    <property type="match status" value="1"/>
</dbReference>
<dbReference type="PROSITE" id="PS00675">
    <property type="entry name" value="SIGMA54_INTERACT_1"/>
    <property type="match status" value="1"/>
</dbReference>
<keyword evidence="19" id="KW-1185">Reference proteome</keyword>
<dbReference type="RefSeq" id="WP_126793637.1">
    <property type="nucleotide sequence ID" value="NZ_PIPI01000007.1"/>
</dbReference>
<evidence type="ECO:0000256" key="11">
    <source>
        <dbReference type="ARBA" id="ARBA00023159"/>
    </source>
</evidence>
<evidence type="ECO:0000256" key="4">
    <source>
        <dbReference type="ARBA" id="ARBA00022491"/>
    </source>
</evidence>
<dbReference type="GO" id="GO:0000156">
    <property type="term" value="F:phosphorelay response regulator activity"/>
    <property type="evidence" value="ECO:0007669"/>
    <property type="project" value="UniProtKB-UniRule"/>
</dbReference>
<dbReference type="InterPro" id="IPR003593">
    <property type="entry name" value="AAA+_ATPase"/>
</dbReference>
<dbReference type="Gene3D" id="1.10.10.60">
    <property type="entry name" value="Homeodomain-like"/>
    <property type="match status" value="1"/>
</dbReference>
<dbReference type="PROSITE" id="PS00676">
    <property type="entry name" value="SIGMA54_INTERACT_2"/>
    <property type="match status" value="1"/>
</dbReference>
<dbReference type="SMART" id="SM00448">
    <property type="entry name" value="REC"/>
    <property type="match status" value="1"/>
</dbReference>
<evidence type="ECO:0000256" key="15">
    <source>
        <dbReference type="RuleBase" id="RU365013"/>
    </source>
</evidence>
<evidence type="ECO:0000256" key="2">
    <source>
        <dbReference type="ARBA" id="ARBA00019059"/>
    </source>
</evidence>
<evidence type="ECO:0000256" key="1">
    <source>
        <dbReference type="ARBA" id="ARBA00004496"/>
    </source>
</evidence>
<keyword evidence="13 15" id="KW-0535">Nitrogen fixation</keyword>
<comment type="caution">
    <text evidence="18">The sequence shown here is derived from an EMBL/GenBank/DDBJ whole genome shotgun (WGS) entry which is preliminary data.</text>
</comment>
<dbReference type="GO" id="GO:0043565">
    <property type="term" value="F:sequence-specific DNA binding"/>
    <property type="evidence" value="ECO:0007669"/>
    <property type="project" value="InterPro"/>
</dbReference>
<organism evidence="18 19">
    <name type="scientific">Aliidiomarina haloalkalitolerans</name>
    <dbReference type="NCBI Taxonomy" id="859059"/>
    <lineage>
        <taxon>Bacteria</taxon>
        <taxon>Pseudomonadati</taxon>
        <taxon>Pseudomonadota</taxon>
        <taxon>Gammaproteobacteria</taxon>
        <taxon>Alteromonadales</taxon>
        <taxon>Idiomarinaceae</taxon>
        <taxon>Aliidiomarina</taxon>
    </lineage>
</organism>